<dbReference type="STRING" id="697282.Mettu_1446"/>
<accession>G3ITW0</accession>
<sequence length="89" mass="10007">MTTPSITTNLAPAIDVLAKCLVQTCENYQQLLNQPEFYDACLEAGRSMRRLSKCYTEVVLAALPYQSVLEGDSEEWDDDNELPFGEDLD</sequence>
<reference evidence="1 2" key="1">
    <citation type="submission" date="2011-06" db="EMBL/GenBank/DDBJ databases">
        <title>Genomic sequence of Methylobacter tundripaludum SV96.</title>
        <authorList>
            <consortium name="US DOE Joint Genome Institute"/>
            <person name="Lucas S."/>
            <person name="Han J."/>
            <person name="Lapidus A."/>
            <person name="Cheng J.-F."/>
            <person name="Goodwin L."/>
            <person name="Pitluck S."/>
            <person name="Held B."/>
            <person name="Detter J.C."/>
            <person name="Han C."/>
            <person name="Tapia R."/>
            <person name="Land M."/>
            <person name="Hauser L."/>
            <person name="Kyrpides N."/>
            <person name="Ivanova N."/>
            <person name="Ovchinnikova G."/>
            <person name="Pagani I."/>
            <person name="Klotz M.G."/>
            <person name="Dispirito A.A."/>
            <person name="Murrell J.C."/>
            <person name="Dunfield P."/>
            <person name="Kalyuzhnaya M.G."/>
            <person name="Svenning M."/>
            <person name="Trotsenko Y.A."/>
            <person name="Stein L.Y."/>
            <person name="Woyke T."/>
        </authorList>
    </citation>
    <scope>NUCLEOTIDE SEQUENCE [LARGE SCALE GENOMIC DNA]</scope>
    <source>
        <strain evidence="2">ATCC BAA-1195 / DSM 17260 / SV96</strain>
    </source>
</reference>
<gene>
    <name evidence="1" type="ORF">Mettu_1446</name>
</gene>
<dbReference type="Proteomes" id="UP000004664">
    <property type="component" value="Unassembled WGS sequence"/>
</dbReference>
<dbReference type="HOGENOM" id="CLU_2451246_0_0_6"/>
<dbReference type="RefSeq" id="WP_006890601.1">
    <property type="nucleotide sequence ID" value="NZ_JH109152.1"/>
</dbReference>
<protein>
    <submittedName>
        <fullName evidence="1">Uncharacterized protein</fullName>
    </submittedName>
</protein>
<evidence type="ECO:0000313" key="1">
    <source>
        <dbReference type="EMBL" id="EGW22631.1"/>
    </source>
</evidence>
<organism evidence="1 2">
    <name type="scientific">Methylobacter tundripaludum (strain ATCC BAA-1195 / DSM 17260 / SV96)</name>
    <dbReference type="NCBI Taxonomy" id="697282"/>
    <lineage>
        <taxon>Bacteria</taxon>
        <taxon>Pseudomonadati</taxon>
        <taxon>Pseudomonadota</taxon>
        <taxon>Gammaproteobacteria</taxon>
        <taxon>Methylococcales</taxon>
        <taxon>Methylococcaceae</taxon>
        <taxon>Methylobacter</taxon>
    </lineage>
</organism>
<name>G3ITW0_METTV</name>
<keyword evidence="2" id="KW-1185">Reference proteome</keyword>
<dbReference type="OrthoDB" id="9982713at2"/>
<dbReference type="AlphaFoldDB" id="G3ITW0"/>
<proteinExistence type="predicted"/>
<dbReference type="EMBL" id="JH109152">
    <property type="protein sequence ID" value="EGW22631.1"/>
    <property type="molecule type" value="Genomic_DNA"/>
</dbReference>
<evidence type="ECO:0000313" key="2">
    <source>
        <dbReference type="Proteomes" id="UP000004664"/>
    </source>
</evidence>